<keyword evidence="6" id="KW-0472">Membrane</keyword>
<comment type="similarity">
    <text evidence="2">Belongs to the purine permeases (TC 2.A.7.14) family.</text>
</comment>
<keyword evidence="9" id="KW-1185">Reference proteome</keyword>
<gene>
    <name evidence="8" type="ORF">LITE_LOCUS9252</name>
</gene>
<evidence type="ECO:0000313" key="9">
    <source>
        <dbReference type="Proteomes" id="UP001154282"/>
    </source>
</evidence>
<comment type="caution">
    <text evidence="8">The sequence shown here is derived from an EMBL/GenBank/DDBJ whole genome shotgun (WGS) entry which is preliminary data.</text>
</comment>
<organism evidence="8 9">
    <name type="scientific">Linum tenue</name>
    <dbReference type="NCBI Taxonomy" id="586396"/>
    <lineage>
        <taxon>Eukaryota</taxon>
        <taxon>Viridiplantae</taxon>
        <taxon>Streptophyta</taxon>
        <taxon>Embryophyta</taxon>
        <taxon>Tracheophyta</taxon>
        <taxon>Spermatophyta</taxon>
        <taxon>Magnoliopsida</taxon>
        <taxon>eudicotyledons</taxon>
        <taxon>Gunneridae</taxon>
        <taxon>Pentapetalae</taxon>
        <taxon>rosids</taxon>
        <taxon>fabids</taxon>
        <taxon>Malpighiales</taxon>
        <taxon>Linaceae</taxon>
        <taxon>Linum</taxon>
    </lineage>
</organism>
<evidence type="ECO:0000256" key="5">
    <source>
        <dbReference type="ARBA" id="ARBA00022989"/>
    </source>
</evidence>
<dbReference type="Proteomes" id="UP001154282">
    <property type="component" value="Unassembled WGS sequence"/>
</dbReference>
<keyword evidence="5" id="KW-1133">Transmembrane helix</keyword>
<reference evidence="8" key="1">
    <citation type="submission" date="2022-08" db="EMBL/GenBank/DDBJ databases">
        <authorList>
            <person name="Gutierrez-Valencia J."/>
        </authorList>
    </citation>
    <scope>NUCLEOTIDE SEQUENCE</scope>
</reference>
<feature type="region of interest" description="Disordered" evidence="7">
    <location>
        <begin position="81"/>
        <end position="104"/>
    </location>
</feature>
<protein>
    <recommendedName>
        <fullName evidence="10">EamA domain-containing protein</fullName>
    </recommendedName>
</protein>
<evidence type="ECO:0000313" key="8">
    <source>
        <dbReference type="EMBL" id="CAI0396711.1"/>
    </source>
</evidence>
<dbReference type="GO" id="GO:0016020">
    <property type="term" value="C:membrane"/>
    <property type="evidence" value="ECO:0007669"/>
    <property type="project" value="UniProtKB-SubCell"/>
</dbReference>
<dbReference type="Pfam" id="PF16913">
    <property type="entry name" value="PUNUT"/>
    <property type="match status" value="1"/>
</dbReference>
<keyword evidence="3" id="KW-0813">Transport</keyword>
<evidence type="ECO:0000256" key="3">
    <source>
        <dbReference type="ARBA" id="ARBA00022448"/>
    </source>
</evidence>
<dbReference type="GO" id="GO:0015211">
    <property type="term" value="F:purine nucleoside transmembrane transporter activity"/>
    <property type="evidence" value="ECO:0007669"/>
    <property type="project" value="InterPro"/>
</dbReference>
<evidence type="ECO:0000256" key="7">
    <source>
        <dbReference type="SAM" id="MobiDB-lite"/>
    </source>
</evidence>
<evidence type="ECO:0008006" key="10">
    <source>
        <dbReference type="Google" id="ProtNLM"/>
    </source>
</evidence>
<dbReference type="PANTHER" id="PTHR31376:SF8">
    <property type="entry name" value="PURINE PERMEASE-RELATED"/>
    <property type="match status" value="1"/>
</dbReference>
<dbReference type="PANTHER" id="PTHR31376">
    <property type="entry name" value="OS09G0467300 PROTEIN-RELATED"/>
    <property type="match status" value="1"/>
</dbReference>
<evidence type="ECO:0000256" key="2">
    <source>
        <dbReference type="ARBA" id="ARBA00006213"/>
    </source>
</evidence>
<dbReference type="AlphaFoldDB" id="A0AAV0IGU3"/>
<evidence type="ECO:0000256" key="4">
    <source>
        <dbReference type="ARBA" id="ARBA00022692"/>
    </source>
</evidence>
<comment type="subcellular location">
    <subcellularLocation>
        <location evidence="1">Membrane</location>
    </subcellularLocation>
</comment>
<accession>A0AAV0IGU3</accession>
<dbReference type="GO" id="GO:0005345">
    <property type="term" value="F:purine nucleobase transmembrane transporter activity"/>
    <property type="evidence" value="ECO:0007669"/>
    <property type="project" value="UniProtKB-ARBA"/>
</dbReference>
<sequence>MQVQFVISMFAAVFCTVPMIINRDFQVICSTAGLVTSFLVPTQQVFAVIFLREGFDAEKGMALAMCLWGFASHLYGEHKAAATSDNKQPTPRNHGDQEDSPADV</sequence>
<dbReference type="InterPro" id="IPR030182">
    <property type="entry name" value="PUP_plant"/>
</dbReference>
<evidence type="ECO:0000256" key="6">
    <source>
        <dbReference type="ARBA" id="ARBA00023136"/>
    </source>
</evidence>
<keyword evidence="4" id="KW-0812">Transmembrane</keyword>
<proteinExistence type="inferred from homology"/>
<evidence type="ECO:0000256" key="1">
    <source>
        <dbReference type="ARBA" id="ARBA00004370"/>
    </source>
</evidence>
<dbReference type="EMBL" id="CAMGYJ010000003">
    <property type="protein sequence ID" value="CAI0396711.1"/>
    <property type="molecule type" value="Genomic_DNA"/>
</dbReference>
<name>A0AAV0IGU3_9ROSI</name>